<gene>
    <name evidence="1" type="ORF">FJA49_02590</name>
</gene>
<evidence type="ECO:0000313" key="2">
    <source>
        <dbReference type="Proteomes" id="UP000319175"/>
    </source>
</evidence>
<proteinExistence type="predicted"/>
<dbReference type="OrthoDB" id="834994at2"/>
<evidence type="ECO:0000313" key="1">
    <source>
        <dbReference type="EMBL" id="TPD72266.1"/>
    </source>
</evidence>
<dbReference type="PROSITE" id="PS51257">
    <property type="entry name" value="PROKAR_LIPOPROTEIN"/>
    <property type="match status" value="1"/>
</dbReference>
<dbReference type="RefSeq" id="WP_139998537.1">
    <property type="nucleotide sequence ID" value="NZ_VFJE01000049.1"/>
</dbReference>
<evidence type="ECO:0008006" key="3">
    <source>
        <dbReference type="Google" id="ProtNLM"/>
    </source>
</evidence>
<dbReference type="EMBL" id="VFJE01000049">
    <property type="protein sequence ID" value="TPD72266.1"/>
    <property type="molecule type" value="Genomic_DNA"/>
</dbReference>
<reference evidence="1 2" key="2">
    <citation type="submission" date="2019-06" db="EMBL/GenBank/DDBJ databases">
        <authorList>
            <person name="Seo Y."/>
        </authorList>
    </citation>
    <scope>NUCLEOTIDE SEQUENCE [LARGE SCALE GENOMIC DNA]</scope>
    <source>
        <strain evidence="1 2">MaA-Y11</strain>
    </source>
</reference>
<sequence length="155" mass="18141">MKNTLVYIGIIFLLISCTSDIKTGIPFESISIEMAKQNKVLISVYRPNNNEIINKGKKVKIIEVWSENSWCYKDTDRNIEKLKNVNFIIRFDKEMEELTSLKGRRLGEKNREFGTTNHRLFTHLINSEQKENKLIFLFESDKGTIPIEFVKVPKN</sequence>
<dbReference type="AlphaFoldDB" id="A0A501QJV8"/>
<reference evidence="1 2" key="1">
    <citation type="submission" date="2019-06" db="EMBL/GenBank/DDBJ databases">
        <title>Flavobacterium sp. MaA-Y11 from geoumgang.</title>
        <authorList>
            <person name="Jeong S."/>
        </authorList>
    </citation>
    <scope>NUCLEOTIDE SEQUENCE [LARGE SCALE GENOMIC DNA]</scope>
    <source>
        <strain evidence="1 2">MaA-Y11</strain>
    </source>
</reference>
<name>A0A501QJV8_9FLAO</name>
<accession>A0A501QJV8</accession>
<protein>
    <recommendedName>
        <fullName evidence="3">Lipoprotein</fullName>
    </recommendedName>
</protein>
<comment type="caution">
    <text evidence="1">The sequence shown here is derived from an EMBL/GenBank/DDBJ whole genome shotgun (WGS) entry which is preliminary data.</text>
</comment>
<organism evidence="1 2">
    <name type="scientific">Flavobacterium microcysteis</name>
    <dbReference type="NCBI Taxonomy" id="2596891"/>
    <lineage>
        <taxon>Bacteria</taxon>
        <taxon>Pseudomonadati</taxon>
        <taxon>Bacteroidota</taxon>
        <taxon>Flavobacteriia</taxon>
        <taxon>Flavobacteriales</taxon>
        <taxon>Flavobacteriaceae</taxon>
        <taxon>Flavobacterium</taxon>
    </lineage>
</organism>
<dbReference type="Proteomes" id="UP000319175">
    <property type="component" value="Unassembled WGS sequence"/>
</dbReference>
<keyword evidence="2" id="KW-1185">Reference proteome</keyword>